<proteinExistence type="predicted"/>
<evidence type="ECO:0000313" key="1">
    <source>
        <dbReference type="EMBL" id="EBS4548765.1"/>
    </source>
</evidence>
<dbReference type="AlphaFoldDB" id="A0A5U9VSP8"/>
<name>A0A5U9VSP8_SALNE</name>
<dbReference type="Proteomes" id="UP000839885">
    <property type="component" value="Unassembled WGS sequence"/>
</dbReference>
<comment type="caution">
    <text evidence="1">The sequence shown here is derived from an EMBL/GenBank/DDBJ whole genome shotgun (WGS) entry which is preliminary data.</text>
</comment>
<reference evidence="1" key="1">
    <citation type="submission" date="2018-06" db="EMBL/GenBank/DDBJ databases">
        <authorList>
            <person name="Ashton P.M."/>
            <person name="Dallman T."/>
            <person name="Nair S."/>
            <person name="De Pinna E."/>
            <person name="Peters T."/>
            <person name="Grant K."/>
        </authorList>
    </citation>
    <scope>NUCLEOTIDE SEQUENCE [LARGE SCALE GENOMIC DNA]</scope>
    <source>
        <strain evidence="1">160804</strain>
    </source>
</reference>
<dbReference type="EMBL" id="AAGVNP010000190">
    <property type="protein sequence ID" value="EBS4548765.1"/>
    <property type="molecule type" value="Genomic_DNA"/>
</dbReference>
<sequence length="72" mass="8118">NTVHGVHLVLKMAFTRIQGLLKAVTIQLENRLKSMYREAILPQEKSTSVILITVSIRFLWLPVWGANSGELS</sequence>
<feature type="non-terminal residue" evidence="1">
    <location>
        <position position="1"/>
    </location>
</feature>
<organism evidence="1">
    <name type="scientific">Salmonella newport</name>
    <dbReference type="NCBI Taxonomy" id="108619"/>
    <lineage>
        <taxon>Bacteria</taxon>
        <taxon>Pseudomonadati</taxon>
        <taxon>Pseudomonadota</taxon>
        <taxon>Gammaproteobacteria</taxon>
        <taxon>Enterobacterales</taxon>
        <taxon>Enterobacteriaceae</taxon>
        <taxon>Salmonella</taxon>
    </lineage>
</organism>
<gene>
    <name evidence="1" type="ORF">DQK32_23290</name>
</gene>
<accession>A0A5U9VSP8</accession>
<protein>
    <submittedName>
        <fullName evidence="1">Uncharacterized protein</fullName>
    </submittedName>
</protein>